<dbReference type="PANTHER" id="PTHR33993:SF14">
    <property type="entry name" value="GB|AAF24581.1"/>
    <property type="match status" value="1"/>
</dbReference>
<name>A0A4R2KPM6_9RHOB</name>
<accession>A0A4R2KPM6</accession>
<evidence type="ECO:0000259" key="1">
    <source>
        <dbReference type="PROSITE" id="PS51819"/>
    </source>
</evidence>
<dbReference type="InterPro" id="IPR004360">
    <property type="entry name" value="Glyas_Fos-R_dOase_dom"/>
</dbReference>
<organism evidence="2 3">
    <name type="scientific">Rhodovulum euryhalinum</name>
    <dbReference type="NCBI Taxonomy" id="35805"/>
    <lineage>
        <taxon>Bacteria</taxon>
        <taxon>Pseudomonadati</taxon>
        <taxon>Pseudomonadota</taxon>
        <taxon>Alphaproteobacteria</taxon>
        <taxon>Rhodobacterales</taxon>
        <taxon>Paracoccaceae</taxon>
        <taxon>Rhodovulum</taxon>
    </lineage>
</organism>
<dbReference type="EMBL" id="SLWW01000003">
    <property type="protein sequence ID" value="TCO72809.1"/>
    <property type="molecule type" value="Genomic_DNA"/>
</dbReference>
<dbReference type="RefSeq" id="WP_132542213.1">
    <property type="nucleotide sequence ID" value="NZ_SLWW01000003.1"/>
</dbReference>
<dbReference type="InterPro" id="IPR029068">
    <property type="entry name" value="Glyas_Bleomycin-R_OHBP_Dase"/>
</dbReference>
<proteinExistence type="predicted"/>
<gene>
    <name evidence="2" type="ORF">EV655_10336</name>
</gene>
<sequence>MSQNHGKVWWTELMTRDVPGALAYYRTVCGWHFEPMPMGAGVYQVGHRGDQPVVGVMDLASIEGSEDLPPHWFSYFAVDNLDRALDETRARGGTVIREPFVIQGIGRIAIVTDPTGAAMGLLTPAPMG</sequence>
<dbReference type="Gene3D" id="3.10.180.10">
    <property type="entry name" value="2,3-Dihydroxybiphenyl 1,2-Dioxygenase, domain 1"/>
    <property type="match status" value="1"/>
</dbReference>
<dbReference type="SUPFAM" id="SSF54593">
    <property type="entry name" value="Glyoxalase/Bleomycin resistance protein/Dihydroxybiphenyl dioxygenase"/>
    <property type="match status" value="1"/>
</dbReference>
<evidence type="ECO:0000313" key="2">
    <source>
        <dbReference type="EMBL" id="TCO72809.1"/>
    </source>
</evidence>
<dbReference type="PANTHER" id="PTHR33993">
    <property type="entry name" value="GLYOXALASE-RELATED"/>
    <property type="match status" value="1"/>
</dbReference>
<evidence type="ECO:0000313" key="3">
    <source>
        <dbReference type="Proteomes" id="UP000295142"/>
    </source>
</evidence>
<dbReference type="AlphaFoldDB" id="A0A4R2KPM6"/>
<dbReference type="OrthoDB" id="9793039at2"/>
<dbReference type="PROSITE" id="PS51819">
    <property type="entry name" value="VOC"/>
    <property type="match status" value="1"/>
</dbReference>
<dbReference type="InterPro" id="IPR052164">
    <property type="entry name" value="Anthracycline_SecMetBiosynth"/>
</dbReference>
<protein>
    <recommendedName>
        <fullName evidence="1">VOC domain-containing protein</fullName>
    </recommendedName>
</protein>
<dbReference type="Pfam" id="PF00903">
    <property type="entry name" value="Glyoxalase"/>
    <property type="match status" value="1"/>
</dbReference>
<feature type="domain" description="VOC" evidence="1">
    <location>
        <begin position="7"/>
        <end position="124"/>
    </location>
</feature>
<keyword evidence="3" id="KW-1185">Reference proteome</keyword>
<reference evidence="2 3" key="1">
    <citation type="submission" date="2019-03" db="EMBL/GenBank/DDBJ databases">
        <title>Genomic Encyclopedia of Type Strains, Phase IV (KMG-IV): sequencing the most valuable type-strain genomes for metagenomic binning, comparative biology and taxonomic classification.</title>
        <authorList>
            <person name="Goeker M."/>
        </authorList>
    </citation>
    <scope>NUCLEOTIDE SEQUENCE [LARGE SCALE GENOMIC DNA]</scope>
    <source>
        <strain evidence="2 3">DSM 4868</strain>
    </source>
</reference>
<dbReference type="InterPro" id="IPR037523">
    <property type="entry name" value="VOC_core"/>
</dbReference>
<comment type="caution">
    <text evidence="2">The sequence shown here is derived from an EMBL/GenBank/DDBJ whole genome shotgun (WGS) entry which is preliminary data.</text>
</comment>
<dbReference type="CDD" id="cd07247">
    <property type="entry name" value="SgaA_N_like"/>
    <property type="match status" value="1"/>
</dbReference>
<dbReference type="Proteomes" id="UP000295142">
    <property type="component" value="Unassembled WGS sequence"/>
</dbReference>